<evidence type="ECO:0000313" key="2">
    <source>
        <dbReference type="WBParaSite" id="PSU_v2.g15189.t1"/>
    </source>
</evidence>
<keyword evidence="1" id="KW-1185">Reference proteome</keyword>
<dbReference type="AlphaFoldDB" id="A0A914Y8V8"/>
<reference evidence="2" key="1">
    <citation type="submission" date="2022-11" db="UniProtKB">
        <authorList>
            <consortium name="WormBaseParasite"/>
        </authorList>
    </citation>
    <scope>IDENTIFICATION</scope>
</reference>
<sequence>MKSANVMYGSYLSPVSPSVLSSSFLLPEKVSPYSVVKNIPPEYSHAHSSSFNNSPQGSPPEFILPLDYSSHYNCI</sequence>
<accession>A0A914Y8V8</accession>
<evidence type="ECO:0000313" key="1">
    <source>
        <dbReference type="Proteomes" id="UP000887577"/>
    </source>
</evidence>
<name>A0A914Y8V8_9BILA</name>
<organism evidence="1 2">
    <name type="scientific">Panagrolaimus superbus</name>
    <dbReference type="NCBI Taxonomy" id="310955"/>
    <lineage>
        <taxon>Eukaryota</taxon>
        <taxon>Metazoa</taxon>
        <taxon>Ecdysozoa</taxon>
        <taxon>Nematoda</taxon>
        <taxon>Chromadorea</taxon>
        <taxon>Rhabditida</taxon>
        <taxon>Tylenchina</taxon>
        <taxon>Panagrolaimomorpha</taxon>
        <taxon>Panagrolaimoidea</taxon>
        <taxon>Panagrolaimidae</taxon>
        <taxon>Panagrolaimus</taxon>
    </lineage>
</organism>
<protein>
    <submittedName>
        <fullName evidence="2">Uncharacterized protein</fullName>
    </submittedName>
</protein>
<proteinExistence type="predicted"/>
<dbReference type="Proteomes" id="UP000887577">
    <property type="component" value="Unplaced"/>
</dbReference>
<dbReference type="WBParaSite" id="PSU_v2.g15189.t1">
    <property type="protein sequence ID" value="PSU_v2.g15189.t1"/>
    <property type="gene ID" value="PSU_v2.g15189"/>
</dbReference>